<sequence>MKLLPRLAILASLCLSVSFAAGRVIRLDEPATHFTQSSPLGNGRLGAMLFGGVTEERIVLNESGMWSGSPQEADRADAAEALPEIRRLLLEGKNAEAEKLVNERFTCAGRGSGRGRGATIPYGSYQLLGDLKLKFVHAAAAEPFTDYRRELDLGEAVARLSYVQGGVRFTREGFVSAPDEVFVLRLTADKPKALSFDLTLGRSERATTKAEDGGILAGKIPSSLLMEGSLDDGRGGEGVRFLANVWVPPTDGRVRAAGATLQVREATEVVIYVSGVTDIGNRSFAGRKTGFLPAVAMDDVARAASMGFSAVRASHVTDYRQWFDRVSLQLGPVNPAAEALSAPARLLAFEAGQPDPGLAALYFDFGRYLLISSSRPGGLPANLQGIWADGINTPWNGDWHLNINVQMNYWLAEVAGLPELHRPLFALIGSLVEPGAKTARAYYGADGWVAHVITNPWGFTSPGESAQWGSTSSGSAWLCTHLWEHWLFTRDREFLKTAYPILKGSAEFYLDMLIAEPKHGWLVTAPSNSPENSFQLADGTKAHICLGATMDQQLVRELFIATATAARELGVDTELAGELDAKRAQLAPTRIGSDGRVMEWLEEYAEPEPHHRHVSHLWGLYPGHEFTAWSDPALAAAARKTLEGRGDEGTGWGTAFKLGMWARLGDGARSHDLLKQHLRPAKPTEKVGQWTGGLYANLFGAHPPFQIDGNLGGPAVIAELIVQSRSEGPGSGRAAAQREPSPPKTAGAETGPPAAGSAIPPYTEIRLLPALPPQWSEGAARGLRARGGYSVDVAWRDGKLVSAVVRATQSGKVTVRCGEQSWALDLKAGDEWVQRW</sequence>
<evidence type="ECO:0000256" key="2">
    <source>
        <dbReference type="SAM" id="SignalP"/>
    </source>
</evidence>
<dbReference type="InterPro" id="IPR049053">
    <property type="entry name" value="AFCA-like_C"/>
</dbReference>
<protein>
    <submittedName>
        <fullName evidence="6">Glycoside hydrolase family 95 protein</fullName>
    </submittedName>
</protein>
<dbReference type="InterPro" id="IPR008928">
    <property type="entry name" value="6-hairpin_glycosidase_sf"/>
</dbReference>
<keyword evidence="6" id="KW-0378">Hydrolase</keyword>
<organism evidence="6 7">
    <name type="scientific">Oleiharenicola lentus</name>
    <dbReference type="NCBI Taxonomy" id="2508720"/>
    <lineage>
        <taxon>Bacteria</taxon>
        <taxon>Pseudomonadati</taxon>
        <taxon>Verrucomicrobiota</taxon>
        <taxon>Opitutia</taxon>
        <taxon>Opitutales</taxon>
        <taxon>Opitutaceae</taxon>
        <taxon>Oleiharenicola</taxon>
    </lineage>
</organism>
<evidence type="ECO:0000259" key="4">
    <source>
        <dbReference type="Pfam" id="PF21307"/>
    </source>
</evidence>
<dbReference type="PIRSF" id="PIRSF007663">
    <property type="entry name" value="UCP007663"/>
    <property type="match status" value="1"/>
</dbReference>
<evidence type="ECO:0000256" key="1">
    <source>
        <dbReference type="SAM" id="MobiDB-lite"/>
    </source>
</evidence>
<dbReference type="Gene3D" id="1.50.10.10">
    <property type="match status" value="1"/>
</dbReference>
<evidence type="ECO:0000313" key="6">
    <source>
        <dbReference type="EMBL" id="RXK53603.1"/>
    </source>
</evidence>
<name>A0A4Q1C5J4_9BACT</name>
<evidence type="ECO:0000313" key="7">
    <source>
        <dbReference type="Proteomes" id="UP000290218"/>
    </source>
</evidence>
<feature type="region of interest" description="Disordered" evidence="1">
    <location>
        <begin position="727"/>
        <end position="757"/>
    </location>
</feature>
<dbReference type="EMBL" id="SDHX01000002">
    <property type="protein sequence ID" value="RXK53603.1"/>
    <property type="molecule type" value="Genomic_DNA"/>
</dbReference>
<feature type="domain" description="Alpha fucosidase A-like C-terminal" evidence="4">
    <location>
        <begin position="764"/>
        <end position="821"/>
    </location>
</feature>
<dbReference type="PANTHER" id="PTHR31084">
    <property type="entry name" value="ALPHA-L-FUCOSIDASE 2"/>
    <property type="match status" value="1"/>
</dbReference>
<dbReference type="PANTHER" id="PTHR31084:SF0">
    <property type="entry name" value="ALPHA-L-FUCOSIDASE 2"/>
    <property type="match status" value="1"/>
</dbReference>
<dbReference type="Pfam" id="PF22124">
    <property type="entry name" value="Glyco_hydro_95_cat"/>
    <property type="match status" value="1"/>
</dbReference>
<dbReference type="Pfam" id="PF21307">
    <property type="entry name" value="Glyco_hydro_95_C"/>
    <property type="match status" value="1"/>
</dbReference>
<dbReference type="OrthoDB" id="9802600at2"/>
<dbReference type="GO" id="GO:0004560">
    <property type="term" value="F:alpha-L-fucosidase activity"/>
    <property type="evidence" value="ECO:0007669"/>
    <property type="project" value="InterPro"/>
</dbReference>
<feature type="domain" description="Glycosyl hydrolase family 95 catalytic" evidence="5">
    <location>
        <begin position="308"/>
        <end position="720"/>
    </location>
</feature>
<gene>
    <name evidence="6" type="ORF">ESB00_18100</name>
</gene>
<evidence type="ECO:0000259" key="5">
    <source>
        <dbReference type="Pfam" id="PF22124"/>
    </source>
</evidence>
<accession>A0A4Q1C5J4</accession>
<dbReference type="InterPro" id="IPR012341">
    <property type="entry name" value="6hp_glycosidase-like_sf"/>
</dbReference>
<dbReference type="AlphaFoldDB" id="A0A4Q1C5J4"/>
<feature type="compositionally biased region" description="Low complexity" evidence="1">
    <location>
        <begin position="744"/>
        <end position="756"/>
    </location>
</feature>
<dbReference type="InterPro" id="IPR027414">
    <property type="entry name" value="GH95_N_dom"/>
</dbReference>
<reference evidence="6 7" key="1">
    <citation type="submission" date="2019-01" db="EMBL/GenBank/DDBJ databases">
        <title>Lacunisphaera sp. strain TWA-58.</title>
        <authorList>
            <person name="Chen W.-M."/>
        </authorList>
    </citation>
    <scope>NUCLEOTIDE SEQUENCE [LARGE SCALE GENOMIC DNA]</scope>
    <source>
        <strain evidence="6 7">TWA-58</strain>
    </source>
</reference>
<feature type="signal peptide" evidence="2">
    <location>
        <begin position="1"/>
        <end position="20"/>
    </location>
</feature>
<keyword evidence="2" id="KW-0732">Signal</keyword>
<dbReference type="RefSeq" id="WP_129049446.1">
    <property type="nucleotide sequence ID" value="NZ_SDHX01000002.1"/>
</dbReference>
<evidence type="ECO:0000259" key="3">
    <source>
        <dbReference type="Pfam" id="PF14498"/>
    </source>
</evidence>
<dbReference type="InterPro" id="IPR054363">
    <property type="entry name" value="GH95_cat"/>
</dbReference>
<comment type="caution">
    <text evidence="6">The sequence shown here is derived from an EMBL/GenBank/DDBJ whole genome shotgun (WGS) entry which is preliminary data.</text>
</comment>
<dbReference type="GO" id="GO:0005975">
    <property type="term" value="P:carbohydrate metabolic process"/>
    <property type="evidence" value="ECO:0007669"/>
    <property type="project" value="InterPro"/>
</dbReference>
<dbReference type="Pfam" id="PF14498">
    <property type="entry name" value="Glyco_hyd_65N_2"/>
    <property type="match status" value="1"/>
</dbReference>
<proteinExistence type="predicted"/>
<dbReference type="InterPro" id="IPR016518">
    <property type="entry name" value="Alpha-L-fucosidase"/>
</dbReference>
<keyword evidence="7" id="KW-1185">Reference proteome</keyword>
<feature type="domain" description="Glycosyl hydrolase family 95 N-terminal" evidence="3">
    <location>
        <begin position="25"/>
        <end position="278"/>
    </location>
</feature>
<dbReference type="SUPFAM" id="SSF48208">
    <property type="entry name" value="Six-hairpin glycosidases"/>
    <property type="match status" value="1"/>
</dbReference>
<dbReference type="Proteomes" id="UP000290218">
    <property type="component" value="Unassembled WGS sequence"/>
</dbReference>
<feature type="chain" id="PRO_5020284832" evidence="2">
    <location>
        <begin position="21"/>
        <end position="836"/>
    </location>
</feature>